<keyword evidence="7 14" id="KW-0547">Nucleotide-binding</keyword>
<dbReference type="InterPro" id="IPR050081">
    <property type="entry name" value="Ile-tRNA_ligase"/>
</dbReference>
<dbReference type="FunFam" id="1.10.730.20:FF:000001">
    <property type="entry name" value="Isoleucine--tRNA ligase"/>
    <property type="match status" value="1"/>
</dbReference>
<dbReference type="AlphaFoldDB" id="A0A6L9JNN1"/>
<reference evidence="18 19" key="1">
    <citation type="submission" date="2019-12" db="EMBL/GenBank/DDBJ databases">
        <title>Engineering Photorhabdus to improve their lethality against agricultural pests.</title>
        <authorList>
            <person name="Machado R.A.R."/>
        </authorList>
    </citation>
    <scope>NUCLEOTIDE SEQUENCE [LARGE SCALE GENOMIC DNA]</scope>
    <source>
        <strain evidence="18 19">EN01</strain>
    </source>
</reference>
<dbReference type="Pfam" id="PF00133">
    <property type="entry name" value="tRNA-synt_1"/>
    <property type="match status" value="1"/>
</dbReference>
<evidence type="ECO:0000256" key="6">
    <source>
        <dbReference type="ARBA" id="ARBA00022723"/>
    </source>
</evidence>
<dbReference type="Gene3D" id="1.10.730.20">
    <property type="match status" value="1"/>
</dbReference>
<dbReference type="EC" id="6.1.1.5" evidence="14"/>
<evidence type="ECO:0000259" key="16">
    <source>
        <dbReference type="Pfam" id="PF06827"/>
    </source>
</evidence>
<feature type="domain" description="Zinc finger FPG/IleRS-type" evidence="16">
    <location>
        <begin position="897"/>
        <end position="925"/>
    </location>
</feature>
<dbReference type="FunFam" id="3.40.50.620:FF:000048">
    <property type="entry name" value="Isoleucine--tRNA ligase"/>
    <property type="match status" value="1"/>
</dbReference>
<dbReference type="Pfam" id="PF06827">
    <property type="entry name" value="zf-FPG_IleRS"/>
    <property type="match status" value="1"/>
</dbReference>
<feature type="binding site" evidence="14">
    <location>
        <position position="920"/>
    </location>
    <ligand>
        <name>Zn(2+)</name>
        <dbReference type="ChEBI" id="CHEBI:29105"/>
    </ligand>
</feature>
<gene>
    <name evidence="14 18" type="primary">ileS</name>
    <name evidence="18" type="ORF">GPY51_11590</name>
</gene>
<dbReference type="OMA" id="HCWRCKT"/>
<dbReference type="NCBIfam" id="TIGR00392">
    <property type="entry name" value="ileS"/>
    <property type="match status" value="1"/>
</dbReference>
<evidence type="ECO:0000256" key="4">
    <source>
        <dbReference type="ARBA" id="ARBA00022490"/>
    </source>
</evidence>
<dbReference type="CDD" id="cd00818">
    <property type="entry name" value="IleRS_core"/>
    <property type="match status" value="1"/>
</dbReference>
<dbReference type="SUPFAM" id="SSF50677">
    <property type="entry name" value="ValRS/IleRS/LeuRS editing domain"/>
    <property type="match status" value="1"/>
</dbReference>
<dbReference type="PANTHER" id="PTHR42765:SF1">
    <property type="entry name" value="ISOLEUCINE--TRNA LIGASE, MITOCHONDRIAL"/>
    <property type="match status" value="1"/>
</dbReference>
<dbReference type="FunFam" id="3.90.740.10:FF:000002">
    <property type="entry name" value="Isoleucine--tRNA ligase"/>
    <property type="match status" value="1"/>
</dbReference>
<dbReference type="InterPro" id="IPR023585">
    <property type="entry name" value="Ile-tRNA-ligase_type1"/>
</dbReference>
<dbReference type="CDD" id="cd07960">
    <property type="entry name" value="Anticodon_Ia_Ile_BEm"/>
    <property type="match status" value="1"/>
</dbReference>
<evidence type="ECO:0000256" key="10">
    <source>
        <dbReference type="ARBA" id="ARBA00022917"/>
    </source>
</evidence>
<dbReference type="PANTHER" id="PTHR42765">
    <property type="entry name" value="SOLEUCYL-TRNA SYNTHETASE"/>
    <property type="match status" value="1"/>
</dbReference>
<dbReference type="GO" id="GO:0005524">
    <property type="term" value="F:ATP binding"/>
    <property type="evidence" value="ECO:0007669"/>
    <property type="project" value="UniProtKB-UniRule"/>
</dbReference>
<dbReference type="GO" id="GO:0000049">
    <property type="term" value="F:tRNA binding"/>
    <property type="evidence" value="ECO:0007669"/>
    <property type="project" value="InterPro"/>
</dbReference>
<dbReference type="Pfam" id="PF08264">
    <property type="entry name" value="Anticodon_1"/>
    <property type="match status" value="1"/>
</dbReference>
<proteinExistence type="inferred from homology"/>
<dbReference type="GO" id="GO:0005829">
    <property type="term" value="C:cytosol"/>
    <property type="evidence" value="ECO:0007669"/>
    <property type="project" value="TreeGrafter"/>
</dbReference>
<evidence type="ECO:0000259" key="15">
    <source>
        <dbReference type="Pfam" id="PF00133"/>
    </source>
</evidence>
<dbReference type="InterPro" id="IPR002300">
    <property type="entry name" value="aa-tRNA-synth_Ia"/>
</dbReference>
<comment type="function">
    <text evidence="12 14">Catalyzes the attachment of isoleucine to tRNA(Ile). As IleRS can inadvertently accommodate and process structurally similar amino acids such as valine, to avoid such errors it has two additional distinct tRNA(Ile)-dependent editing activities. One activity is designated as 'pretransfer' editing and involves the hydrolysis of activated Val-AMP. The other activity is designated 'posttransfer' editing and involves deacylation of mischarged Val-tRNA(Ile).</text>
</comment>
<dbReference type="PROSITE" id="PS00178">
    <property type="entry name" value="AA_TRNA_LIGASE_I"/>
    <property type="match status" value="1"/>
</dbReference>
<evidence type="ECO:0000256" key="8">
    <source>
        <dbReference type="ARBA" id="ARBA00022833"/>
    </source>
</evidence>
<dbReference type="HAMAP" id="MF_02002">
    <property type="entry name" value="Ile_tRNA_synth_type1"/>
    <property type="match status" value="1"/>
</dbReference>
<dbReference type="GO" id="GO:0008270">
    <property type="term" value="F:zinc ion binding"/>
    <property type="evidence" value="ECO:0007669"/>
    <property type="project" value="UniProtKB-UniRule"/>
</dbReference>
<keyword evidence="4 14" id="KW-0963">Cytoplasm</keyword>
<evidence type="ECO:0000256" key="5">
    <source>
        <dbReference type="ARBA" id="ARBA00022598"/>
    </source>
</evidence>
<evidence type="ECO:0000256" key="3">
    <source>
        <dbReference type="ARBA" id="ARBA00011245"/>
    </source>
</evidence>
<comment type="subunit">
    <text evidence="3 14">Monomer.</text>
</comment>
<evidence type="ECO:0000259" key="17">
    <source>
        <dbReference type="Pfam" id="PF08264"/>
    </source>
</evidence>
<evidence type="ECO:0000256" key="9">
    <source>
        <dbReference type="ARBA" id="ARBA00022840"/>
    </source>
</evidence>
<dbReference type="InterPro" id="IPR010663">
    <property type="entry name" value="Znf_FPG/IleRS"/>
</dbReference>
<dbReference type="EMBL" id="WSFA01000023">
    <property type="protein sequence ID" value="NDL39395.1"/>
    <property type="molecule type" value="Genomic_DNA"/>
</dbReference>
<evidence type="ECO:0000256" key="14">
    <source>
        <dbReference type="HAMAP-Rule" id="MF_02002"/>
    </source>
</evidence>
<dbReference type="SUPFAM" id="SSF47323">
    <property type="entry name" value="Anticodon-binding domain of a subclass of class I aminoacyl-tRNA synthetases"/>
    <property type="match status" value="1"/>
</dbReference>
<feature type="binding site" evidence="14">
    <location>
        <position position="605"/>
    </location>
    <ligand>
        <name>ATP</name>
        <dbReference type="ChEBI" id="CHEBI:30616"/>
    </ligand>
</feature>
<dbReference type="InterPro" id="IPR001412">
    <property type="entry name" value="aa-tRNA-synth_I_CS"/>
</dbReference>
<dbReference type="SUPFAM" id="SSF52374">
    <property type="entry name" value="Nucleotidylyl transferase"/>
    <property type="match status" value="1"/>
</dbReference>
<feature type="binding site" evidence="14">
    <location>
        <position position="900"/>
    </location>
    <ligand>
        <name>Zn(2+)</name>
        <dbReference type="ChEBI" id="CHEBI:29105"/>
    </ligand>
</feature>
<evidence type="ECO:0000313" key="18">
    <source>
        <dbReference type="EMBL" id="NDL39395.1"/>
    </source>
</evidence>
<feature type="domain" description="Aminoacyl-tRNA synthetase class Ia" evidence="15">
    <location>
        <begin position="28"/>
        <end position="640"/>
    </location>
</feature>
<evidence type="ECO:0000256" key="12">
    <source>
        <dbReference type="ARBA" id="ARBA00025217"/>
    </source>
</evidence>
<feature type="binding site" evidence="14">
    <location>
        <position position="561"/>
    </location>
    <ligand>
        <name>L-isoleucyl-5'-AMP</name>
        <dbReference type="ChEBI" id="CHEBI:178002"/>
    </ligand>
</feature>
<comment type="subcellular location">
    <subcellularLocation>
        <location evidence="1 14">Cytoplasm</location>
    </subcellularLocation>
</comment>
<name>A0A6L9JNN1_PHOLM</name>
<dbReference type="PRINTS" id="PR00984">
    <property type="entry name" value="TRNASYNTHILE"/>
</dbReference>
<comment type="domain">
    <text evidence="14">IleRS has two distinct active sites: one for aminoacylation and one for editing. The misactivated valine is translocated from the active site to the editing site, which sterically excludes the correctly activated isoleucine. The single editing site contains two valyl binding pockets, one specific for each substrate (Val-AMP or Val-tRNA(Ile)).</text>
</comment>
<keyword evidence="11 14" id="KW-0030">Aminoacyl-tRNA synthetase</keyword>
<keyword evidence="9 14" id="KW-0067">ATP-binding</keyword>
<dbReference type="KEGG" id="plum:A4R40_02935"/>
<dbReference type="FunFam" id="3.40.50.620:FF:000042">
    <property type="entry name" value="Isoleucine--tRNA ligase"/>
    <property type="match status" value="1"/>
</dbReference>
<evidence type="ECO:0000256" key="7">
    <source>
        <dbReference type="ARBA" id="ARBA00022741"/>
    </source>
</evidence>
<dbReference type="InterPro" id="IPR002301">
    <property type="entry name" value="Ile-tRNA-ligase"/>
</dbReference>
<protein>
    <recommendedName>
        <fullName evidence="14">Isoleucine--tRNA ligase</fullName>
        <ecNumber evidence="14">6.1.1.5</ecNumber>
    </recommendedName>
    <alternativeName>
        <fullName evidence="14">Isoleucyl-tRNA synthetase</fullName>
        <shortName evidence="14">IleRS</shortName>
    </alternativeName>
</protein>
<comment type="catalytic activity">
    <reaction evidence="13 14">
        <text>tRNA(Ile) + L-isoleucine + ATP = L-isoleucyl-tRNA(Ile) + AMP + diphosphate</text>
        <dbReference type="Rhea" id="RHEA:11060"/>
        <dbReference type="Rhea" id="RHEA-COMP:9666"/>
        <dbReference type="Rhea" id="RHEA-COMP:9695"/>
        <dbReference type="ChEBI" id="CHEBI:30616"/>
        <dbReference type="ChEBI" id="CHEBI:33019"/>
        <dbReference type="ChEBI" id="CHEBI:58045"/>
        <dbReference type="ChEBI" id="CHEBI:78442"/>
        <dbReference type="ChEBI" id="CHEBI:78528"/>
        <dbReference type="ChEBI" id="CHEBI:456215"/>
        <dbReference type="EC" id="6.1.1.5"/>
    </reaction>
</comment>
<feature type="binding site" evidence="14">
    <location>
        <position position="923"/>
    </location>
    <ligand>
        <name>Zn(2+)</name>
        <dbReference type="ChEBI" id="CHEBI:29105"/>
    </ligand>
</feature>
<keyword evidence="10 14" id="KW-0648">Protein biosynthesis</keyword>
<dbReference type="InterPro" id="IPR014729">
    <property type="entry name" value="Rossmann-like_a/b/a_fold"/>
</dbReference>
<keyword evidence="6 14" id="KW-0479">Metal-binding</keyword>
<comment type="cofactor">
    <cofactor evidence="14">
        <name>Zn(2+)</name>
        <dbReference type="ChEBI" id="CHEBI:29105"/>
    </cofactor>
    <text evidence="14">Binds 1 zinc ion per subunit.</text>
</comment>
<accession>A0A6L9JNN1</accession>
<feature type="binding site" evidence="14">
    <location>
        <position position="903"/>
    </location>
    <ligand>
        <name>Zn(2+)</name>
        <dbReference type="ChEBI" id="CHEBI:29105"/>
    </ligand>
</feature>
<dbReference type="SMR" id="A0A6L9JNN1"/>
<dbReference type="GO" id="GO:0002161">
    <property type="term" value="F:aminoacyl-tRNA deacylase activity"/>
    <property type="evidence" value="ECO:0007669"/>
    <property type="project" value="InterPro"/>
</dbReference>
<evidence type="ECO:0000256" key="2">
    <source>
        <dbReference type="ARBA" id="ARBA00006887"/>
    </source>
</evidence>
<dbReference type="GeneID" id="48846878"/>
<dbReference type="InterPro" id="IPR013155">
    <property type="entry name" value="M/V/L/I-tRNA-synth_anticd-bd"/>
</dbReference>
<feature type="short sequence motif" description="'KMSKS' region" evidence="14">
    <location>
        <begin position="602"/>
        <end position="606"/>
    </location>
</feature>
<feature type="short sequence motif" description="'HIGH' region" evidence="14">
    <location>
        <begin position="58"/>
        <end position="68"/>
    </location>
</feature>
<dbReference type="InterPro" id="IPR009008">
    <property type="entry name" value="Val/Leu/Ile-tRNA-synth_edit"/>
</dbReference>
<dbReference type="Proteomes" id="UP000479300">
    <property type="component" value="Unassembled WGS sequence"/>
</dbReference>
<dbReference type="InterPro" id="IPR009080">
    <property type="entry name" value="tRNAsynth_Ia_anticodon-bd"/>
</dbReference>
<keyword evidence="8 14" id="KW-0862">Zinc</keyword>
<dbReference type="GO" id="GO:0004822">
    <property type="term" value="F:isoleucine-tRNA ligase activity"/>
    <property type="evidence" value="ECO:0007669"/>
    <property type="project" value="UniProtKB-UniRule"/>
</dbReference>
<organism evidence="18 19">
    <name type="scientific">Photorhabdus laumondii subsp. laumondii</name>
    <name type="common">Photorhabdus luminescens subsp. laumondii</name>
    <dbReference type="NCBI Taxonomy" id="141679"/>
    <lineage>
        <taxon>Bacteria</taxon>
        <taxon>Pseudomonadati</taxon>
        <taxon>Pseudomonadota</taxon>
        <taxon>Gammaproteobacteria</taxon>
        <taxon>Enterobacterales</taxon>
        <taxon>Morganellaceae</taxon>
        <taxon>Photorhabdus</taxon>
    </lineage>
</organism>
<comment type="similarity">
    <text evidence="2 14">Belongs to the class-I aminoacyl-tRNA synthetase family. IleS type 1 subfamily.</text>
</comment>
<evidence type="ECO:0000313" key="19">
    <source>
        <dbReference type="Proteomes" id="UP000479300"/>
    </source>
</evidence>
<feature type="domain" description="Methionyl/Valyl/Leucyl/Isoleucyl-tRNA synthetase anticodon-binding" evidence="17">
    <location>
        <begin position="685"/>
        <end position="841"/>
    </location>
</feature>
<dbReference type="InterPro" id="IPR033708">
    <property type="entry name" value="Anticodon_Ile_BEm"/>
</dbReference>
<dbReference type="Gene3D" id="3.90.740.10">
    <property type="entry name" value="Valyl/Leucyl/Isoleucyl-tRNA synthetase, editing domain"/>
    <property type="match status" value="1"/>
</dbReference>
<evidence type="ECO:0000256" key="11">
    <source>
        <dbReference type="ARBA" id="ARBA00023146"/>
    </source>
</evidence>
<evidence type="ECO:0000256" key="13">
    <source>
        <dbReference type="ARBA" id="ARBA00048359"/>
    </source>
</evidence>
<comment type="caution">
    <text evidence="18">The sequence shown here is derived from an EMBL/GenBank/DDBJ whole genome shotgun (WGS) entry which is preliminary data.</text>
</comment>
<keyword evidence="5 14" id="KW-0436">Ligase</keyword>
<evidence type="ECO:0000256" key="1">
    <source>
        <dbReference type="ARBA" id="ARBA00004496"/>
    </source>
</evidence>
<dbReference type="RefSeq" id="WP_011144970.1">
    <property type="nucleotide sequence ID" value="NZ_CAWPGE010000019.1"/>
</dbReference>
<sequence>MSDYKNTLNLPETGFPMRGDLAKREPNMLKRWYKDELYQVIRKAKAGKKTFILHDGPPYANGSIHIGHSVNKILKDIIIKSKGMAGYDSPYIPGWDCHGLPIELKVEQIIGKPGEKFSAAEFRAECRKYAKEQIEGQKKDFIRLGILGDWERPYLTMDFKTEADIIRALSRIIANGHLLKGAKPVHWCTDCRSSLAEAEVEYYDKTSPSIDVRFNAVDAVAVCEKFGVQAPEQPVSLVIWTTTPWTLPANRAIALHAEFNYQLVQIEGECLILAADLVESVMQRAGITSWTVLGHCAGSALELLRFKHPFMGFDSPVVLGDHVTLDAGTGAVHTAPGHGPDDFVLGQKYGLEVANPVGPNGCYLPGTYPSLDGMFVFKANDVVLNILSENNALLHLEKLQHSYPCCWRHKTPIIFRATPQWFVSMDQNGLRKQSLQEIKGVQWIPGWGQARIEAMVENRPDWCISRQRTWGTPMSLFVHKETEELHPRTIELMEEVAKRVEVDGIQAWWDLEPAELLGDDAANYVKIFDTLDVWFDSGSTHASVVDARPEFQGNAADIYLEGSDQHRGWFMSSLMISTAIKGKAPYRQVLTHGFTVDGQGRKMSKSIGNTISPQDVMDKLGADILRLWVASTDYTGEIAVSDEILKRSADAYRRIRNTARFLLANLNGFDPEQHSVKPEEMAVLDRWAVGCAQAAQADIAKCYDKYDFHTVVQRMMQFCSVEMGSFYLDIIKDRQYTAKSDSLARRSCQTALYHIAEALVRWMAPILSFTADEVWNELPGKRAQYVFTEEWYGGLFGLAAGELMNDAFWADLLAVRGEVNKVLEQARADKHIRSSLEAAVTLYADNELADKLNSLGDELRFVLLTSQVVVADYEQAGEDAQQSEIGSLKIAFRKADGEKCPRCWHYAKDVGLVAEHAELCGRCVTNVAGNGEERKFA</sequence>
<dbReference type="GO" id="GO:0006428">
    <property type="term" value="P:isoleucyl-tRNA aminoacylation"/>
    <property type="evidence" value="ECO:0007669"/>
    <property type="project" value="UniProtKB-UniRule"/>
</dbReference>
<dbReference type="Gene3D" id="3.40.50.620">
    <property type="entry name" value="HUPs"/>
    <property type="match status" value="2"/>
</dbReference>